<evidence type="ECO:0000313" key="1">
    <source>
        <dbReference type="EMBL" id="AQT67806.1"/>
    </source>
</evidence>
<evidence type="ECO:0000313" key="2">
    <source>
        <dbReference type="Proteomes" id="UP000189674"/>
    </source>
</evidence>
<reference evidence="2" key="1">
    <citation type="submission" date="2017-02" db="EMBL/GenBank/DDBJ databases">
        <title>Comparative genomics and description of representatives of a novel lineage of planctomycetes thriving in anoxic sediments.</title>
        <authorList>
            <person name="Spring S."/>
            <person name="Bunk B."/>
            <person name="Sproer C."/>
        </authorList>
    </citation>
    <scope>NUCLEOTIDE SEQUENCE [LARGE SCALE GENOMIC DNA]</scope>
    <source>
        <strain evidence="2">ST-NAGAB-D1</strain>
    </source>
</reference>
<name>A0A1U9NJX2_9BACT</name>
<dbReference type="KEGG" id="alus:STSP2_00956"/>
<sequence length="175" mass="19708">MKFELNAGDVCVSLYECDSRSELEERLRRVDGVVLLDEEQSGSRFVLVEVQRCGGEEVRAWGMDIVEHGPSPQMVVHGEECLRWVAFGSSLWLVDVWEARVVKYNRLDCVFWDIVRMDSGAAAVVHELGVTAYDAAGERLWDVSGSDMLAGFEVEDERILCRFDDGTSAERKLSV</sequence>
<dbReference type="RefSeq" id="WP_146660289.1">
    <property type="nucleotide sequence ID" value="NZ_CP019791.1"/>
</dbReference>
<dbReference type="STRING" id="1936003.STSP2_00956"/>
<dbReference type="Proteomes" id="UP000189674">
    <property type="component" value="Chromosome"/>
</dbReference>
<protein>
    <submittedName>
        <fullName evidence="1">Uncharacterized protein</fullName>
    </submittedName>
</protein>
<keyword evidence="2" id="KW-1185">Reference proteome</keyword>
<gene>
    <name evidence="1" type="ORF">STSP2_00956</name>
</gene>
<dbReference type="AlphaFoldDB" id="A0A1U9NJX2"/>
<organism evidence="1 2">
    <name type="scientific">Anaerohalosphaera lusitana</name>
    <dbReference type="NCBI Taxonomy" id="1936003"/>
    <lineage>
        <taxon>Bacteria</taxon>
        <taxon>Pseudomonadati</taxon>
        <taxon>Planctomycetota</taxon>
        <taxon>Phycisphaerae</taxon>
        <taxon>Sedimentisphaerales</taxon>
        <taxon>Anaerohalosphaeraceae</taxon>
        <taxon>Anaerohalosphaera</taxon>
    </lineage>
</organism>
<accession>A0A1U9NJX2</accession>
<proteinExistence type="predicted"/>
<dbReference type="EMBL" id="CP019791">
    <property type="protein sequence ID" value="AQT67806.1"/>
    <property type="molecule type" value="Genomic_DNA"/>
</dbReference>